<evidence type="ECO:0000256" key="6">
    <source>
        <dbReference type="SAM" id="Phobius"/>
    </source>
</evidence>
<evidence type="ECO:0000256" key="2">
    <source>
        <dbReference type="ARBA" id="ARBA00009773"/>
    </source>
</evidence>
<protein>
    <submittedName>
        <fullName evidence="7">Putative PurR-regulated permease PerM</fullName>
    </submittedName>
</protein>
<proteinExistence type="inferred from homology"/>
<dbReference type="Pfam" id="PF01594">
    <property type="entry name" value="AI-2E_transport"/>
    <property type="match status" value="1"/>
</dbReference>
<evidence type="ECO:0000256" key="4">
    <source>
        <dbReference type="ARBA" id="ARBA00022989"/>
    </source>
</evidence>
<dbReference type="AlphaFoldDB" id="A0A840RJJ2"/>
<feature type="transmembrane region" description="Helical" evidence="6">
    <location>
        <begin position="212"/>
        <end position="237"/>
    </location>
</feature>
<evidence type="ECO:0000256" key="3">
    <source>
        <dbReference type="ARBA" id="ARBA00022692"/>
    </source>
</evidence>
<keyword evidence="4 6" id="KW-1133">Transmembrane helix</keyword>
<keyword evidence="3 6" id="KW-0812">Transmembrane</keyword>
<comment type="similarity">
    <text evidence="2">Belongs to the autoinducer-2 exporter (AI-2E) (TC 2.A.86) family.</text>
</comment>
<keyword evidence="5 6" id="KW-0472">Membrane</keyword>
<gene>
    <name evidence="7" type="ORF">HNQ50_004232</name>
</gene>
<accession>A0A840RJJ2</accession>
<feature type="transmembrane region" description="Helical" evidence="6">
    <location>
        <begin position="53"/>
        <end position="71"/>
    </location>
</feature>
<comment type="subcellular location">
    <subcellularLocation>
        <location evidence="1">Membrane</location>
        <topology evidence="1">Multi-pass membrane protein</topology>
    </subcellularLocation>
</comment>
<organism evidence="7 8">
    <name type="scientific">Silvimonas terrae</name>
    <dbReference type="NCBI Taxonomy" id="300266"/>
    <lineage>
        <taxon>Bacteria</taxon>
        <taxon>Pseudomonadati</taxon>
        <taxon>Pseudomonadota</taxon>
        <taxon>Betaproteobacteria</taxon>
        <taxon>Neisseriales</taxon>
        <taxon>Chitinibacteraceae</taxon>
        <taxon>Silvimonas</taxon>
    </lineage>
</organism>
<name>A0A840RJJ2_9NEIS</name>
<sequence length="356" mass="38454">MKHGDPCFADHKQSQRTMSEAAKPLYGSKIDIASLLIIGAFIIASLLLNLIPALFAGMITFMLIHAFAPLLSRLASGSRGRLLAALLLAAIVIAAMVGLSLAASAFVRSETGLSALFQKMAQILDDASNTLPDSLANYLPSNAEEARQMTVDWLRTHSTEMRLFGAQAGKVFVHALIGLVIGALVAINDIMPEENSKPLAAALRCRTRRFMCSFRQVVVAQIRISALNTFFTALYLMVVLPLFGVHLPLTKTMVLVAFIVGLLPVIGNLVSNTVIFVVSLSHSLPIAIGSLVFLIIIHKLEYFLNARIVGSRIHASAWELLLAMLLLETMFGIAGLAAAPVFYAYIKSELAQRGLV</sequence>
<reference evidence="7 8" key="1">
    <citation type="submission" date="2020-08" db="EMBL/GenBank/DDBJ databases">
        <title>Genomic Encyclopedia of Type Strains, Phase IV (KMG-IV): sequencing the most valuable type-strain genomes for metagenomic binning, comparative biology and taxonomic classification.</title>
        <authorList>
            <person name="Goeker M."/>
        </authorList>
    </citation>
    <scope>NUCLEOTIDE SEQUENCE [LARGE SCALE GENOMIC DNA]</scope>
    <source>
        <strain evidence="7 8">DSM 18233</strain>
    </source>
</reference>
<evidence type="ECO:0000256" key="1">
    <source>
        <dbReference type="ARBA" id="ARBA00004141"/>
    </source>
</evidence>
<feature type="transmembrane region" description="Helical" evidence="6">
    <location>
        <begin position="83"/>
        <end position="107"/>
    </location>
</feature>
<dbReference type="EMBL" id="JACHHN010000011">
    <property type="protein sequence ID" value="MBB5193475.1"/>
    <property type="molecule type" value="Genomic_DNA"/>
</dbReference>
<evidence type="ECO:0000313" key="8">
    <source>
        <dbReference type="Proteomes" id="UP000543030"/>
    </source>
</evidence>
<dbReference type="Proteomes" id="UP000543030">
    <property type="component" value="Unassembled WGS sequence"/>
</dbReference>
<dbReference type="RefSeq" id="WP_221303296.1">
    <property type="nucleotide sequence ID" value="NZ_JACHHN010000011.1"/>
</dbReference>
<feature type="transmembrane region" description="Helical" evidence="6">
    <location>
        <begin position="171"/>
        <end position="191"/>
    </location>
</feature>
<keyword evidence="8" id="KW-1185">Reference proteome</keyword>
<feature type="transmembrane region" description="Helical" evidence="6">
    <location>
        <begin position="249"/>
        <end position="267"/>
    </location>
</feature>
<comment type="caution">
    <text evidence="7">The sequence shown here is derived from an EMBL/GenBank/DDBJ whole genome shotgun (WGS) entry which is preliminary data.</text>
</comment>
<evidence type="ECO:0000313" key="7">
    <source>
        <dbReference type="EMBL" id="MBB5193475.1"/>
    </source>
</evidence>
<evidence type="ECO:0000256" key="5">
    <source>
        <dbReference type="ARBA" id="ARBA00023136"/>
    </source>
</evidence>
<feature type="transmembrane region" description="Helical" evidence="6">
    <location>
        <begin position="26"/>
        <end position="47"/>
    </location>
</feature>
<feature type="transmembrane region" description="Helical" evidence="6">
    <location>
        <begin position="274"/>
        <end position="297"/>
    </location>
</feature>
<feature type="transmembrane region" description="Helical" evidence="6">
    <location>
        <begin position="317"/>
        <end position="346"/>
    </location>
</feature>
<dbReference type="GO" id="GO:0016020">
    <property type="term" value="C:membrane"/>
    <property type="evidence" value="ECO:0007669"/>
    <property type="project" value="UniProtKB-SubCell"/>
</dbReference>
<dbReference type="InterPro" id="IPR002549">
    <property type="entry name" value="AI-2E-like"/>
</dbReference>